<evidence type="ECO:0000313" key="2">
    <source>
        <dbReference type="EMBL" id="KAF5326252.1"/>
    </source>
</evidence>
<dbReference type="SUPFAM" id="SSF52058">
    <property type="entry name" value="L domain-like"/>
    <property type="match status" value="1"/>
</dbReference>
<evidence type="ECO:0000256" key="1">
    <source>
        <dbReference type="SAM" id="MobiDB-lite"/>
    </source>
</evidence>
<protein>
    <recommendedName>
        <fullName evidence="4">F-box domain-containing protein</fullName>
    </recommendedName>
</protein>
<dbReference type="OrthoDB" id="3217549at2759"/>
<evidence type="ECO:0000313" key="3">
    <source>
        <dbReference type="Proteomes" id="UP000541558"/>
    </source>
</evidence>
<accession>A0A8H5BMV0</accession>
<keyword evidence="3" id="KW-1185">Reference proteome</keyword>
<comment type="caution">
    <text evidence="2">The sequence shown here is derived from an EMBL/GenBank/DDBJ whole genome shotgun (WGS) entry which is preliminary data.</text>
</comment>
<dbReference type="Gene3D" id="3.80.10.10">
    <property type="entry name" value="Ribonuclease Inhibitor"/>
    <property type="match status" value="1"/>
</dbReference>
<dbReference type="EMBL" id="JAACJK010000163">
    <property type="protein sequence ID" value="KAF5326252.1"/>
    <property type="molecule type" value="Genomic_DNA"/>
</dbReference>
<dbReference type="AlphaFoldDB" id="A0A8H5BMV0"/>
<organism evidence="2 3">
    <name type="scientific">Ephemerocybe angulata</name>
    <dbReference type="NCBI Taxonomy" id="980116"/>
    <lineage>
        <taxon>Eukaryota</taxon>
        <taxon>Fungi</taxon>
        <taxon>Dikarya</taxon>
        <taxon>Basidiomycota</taxon>
        <taxon>Agaricomycotina</taxon>
        <taxon>Agaricomycetes</taxon>
        <taxon>Agaricomycetidae</taxon>
        <taxon>Agaricales</taxon>
        <taxon>Agaricineae</taxon>
        <taxon>Psathyrellaceae</taxon>
        <taxon>Ephemerocybe</taxon>
    </lineage>
</organism>
<evidence type="ECO:0008006" key="4">
    <source>
        <dbReference type="Google" id="ProtNLM"/>
    </source>
</evidence>
<reference evidence="2 3" key="1">
    <citation type="journal article" date="2020" name="ISME J.">
        <title>Uncovering the hidden diversity of litter-decomposition mechanisms in mushroom-forming fungi.</title>
        <authorList>
            <person name="Floudas D."/>
            <person name="Bentzer J."/>
            <person name="Ahren D."/>
            <person name="Johansson T."/>
            <person name="Persson P."/>
            <person name="Tunlid A."/>
        </authorList>
    </citation>
    <scope>NUCLEOTIDE SEQUENCE [LARGE SCALE GENOMIC DNA]</scope>
    <source>
        <strain evidence="2 3">CBS 175.51</strain>
    </source>
</reference>
<name>A0A8H5BMV0_9AGAR</name>
<proteinExistence type="predicted"/>
<gene>
    <name evidence="2" type="ORF">D9611_000658</name>
</gene>
<dbReference type="InterPro" id="IPR032675">
    <property type="entry name" value="LRR_dom_sf"/>
</dbReference>
<dbReference type="Proteomes" id="UP000541558">
    <property type="component" value="Unassembled WGS sequence"/>
</dbReference>
<sequence>MTHSGPRHQSPTGTEVTLSPSLAPVNGSAAAVSFDDLPLDVAAHVFSLYLKQDESSTGAPRSGVFLWLGATVTPLLLTWVCDAWRRLATSLPRLWAQVCIHSPSSHQLPLLDLWFQRSRSQPLRITATLHGDSFSNRITMSTLLSVYKRWEAVDLRLRSDVENICSAYWVRGKPELLRVFAIDLGSDWTQINLIKFSAFMFSSPRLRGSCWLNAQRQCRSLDRCLWIPVTYLVIEKIDVVRLLDTLRECRQLEFLQIGSFGNLQALSSSGQPVVTLPNLKSLQLQLHDTAIVADYLTVPKLVSLTLSTGFFLSAGLGGRNPCDKLLSLLNRSQCRLESFTLGYCRTCQDIYIDNQIILTILQWPHFHNIQNLNISVVVNSPVVQALTVNDTTALLPSLRAISLGHCNMALDTVNRMCMSRMGSTKVVDLVDVDLLGPDNRGDNDEVSLGTVEQHILFSRRLYTQ</sequence>
<feature type="region of interest" description="Disordered" evidence="1">
    <location>
        <begin position="1"/>
        <end position="20"/>
    </location>
</feature>